<feature type="compositionally biased region" description="Basic and acidic residues" evidence="7">
    <location>
        <begin position="714"/>
        <end position="725"/>
    </location>
</feature>
<feature type="signal peptide" evidence="9">
    <location>
        <begin position="1"/>
        <end position="27"/>
    </location>
</feature>
<dbReference type="AlphaFoldDB" id="A0AAV9JUY3"/>
<dbReference type="PANTHER" id="PTHR31145">
    <property type="entry name" value="INTEGRAL MEMBRANE PROTEIN (AFU_ORTHOLOGUE AFUA_7G01610)"/>
    <property type="match status" value="1"/>
</dbReference>
<name>A0AAV9JUY3_9PEZI</name>
<dbReference type="Pfam" id="PF06011">
    <property type="entry name" value="TRP"/>
    <property type="match status" value="1"/>
</dbReference>
<feature type="transmembrane region" description="Helical" evidence="8">
    <location>
        <begin position="400"/>
        <end position="426"/>
    </location>
</feature>
<evidence type="ECO:0000256" key="3">
    <source>
        <dbReference type="ARBA" id="ARBA00022692"/>
    </source>
</evidence>
<dbReference type="InterPro" id="IPR040241">
    <property type="entry name" value="TRP_Flc/Pkd2-like"/>
</dbReference>
<feature type="transmembrane region" description="Helical" evidence="8">
    <location>
        <begin position="519"/>
        <end position="538"/>
    </location>
</feature>
<dbReference type="InterPro" id="IPR032800">
    <property type="entry name" value="TRP_N"/>
</dbReference>
<feature type="chain" id="PRO_5043451727" description="ML-like domain-containing protein" evidence="9">
    <location>
        <begin position="28"/>
        <end position="737"/>
    </location>
</feature>
<evidence type="ECO:0000256" key="5">
    <source>
        <dbReference type="ARBA" id="ARBA00022989"/>
    </source>
</evidence>
<evidence type="ECO:0000313" key="11">
    <source>
        <dbReference type="EMBL" id="KAK4548882.1"/>
    </source>
</evidence>
<keyword evidence="12" id="KW-1185">Reference proteome</keyword>
<reference evidence="11 12" key="1">
    <citation type="submission" date="2021-11" db="EMBL/GenBank/DDBJ databases">
        <title>Black yeast isolated from Biological Soil Crust.</title>
        <authorList>
            <person name="Kurbessoian T."/>
        </authorList>
    </citation>
    <scope>NUCLEOTIDE SEQUENCE [LARGE SCALE GENOMIC DNA]</scope>
    <source>
        <strain evidence="11 12">CCFEE 5522</strain>
    </source>
</reference>
<keyword evidence="3 8" id="KW-0812">Transmembrane</keyword>
<dbReference type="InterPro" id="IPR010308">
    <property type="entry name" value="TRP_C"/>
</dbReference>
<feature type="transmembrane region" description="Helical" evidence="8">
    <location>
        <begin position="550"/>
        <end position="570"/>
    </location>
</feature>
<feature type="transmembrane region" description="Helical" evidence="8">
    <location>
        <begin position="432"/>
        <end position="457"/>
    </location>
</feature>
<comment type="caution">
    <text evidence="11">The sequence shown here is derived from an EMBL/GenBank/DDBJ whole genome shotgun (WGS) entry which is preliminary data.</text>
</comment>
<dbReference type="Proteomes" id="UP001324427">
    <property type="component" value="Unassembled WGS sequence"/>
</dbReference>
<evidence type="ECO:0000256" key="7">
    <source>
        <dbReference type="SAM" id="MobiDB-lite"/>
    </source>
</evidence>
<evidence type="ECO:0000256" key="1">
    <source>
        <dbReference type="ARBA" id="ARBA00004141"/>
    </source>
</evidence>
<feature type="transmembrane region" description="Helical" evidence="8">
    <location>
        <begin position="354"/>
        <end position="379"/>
    </location>
</feature>
<dbReference type="GO" id="GO:0055085">
    <property type="term" value="P:transmembrane transport"/>
    <property type="evidence" value="ECO:0007669"/>
    <property type="project" value="TreeGrafter"/>
</dbReference>
<feature type="transmembrane region" description="Helical" evidence="8">
    <location>
        <begin position="582"/>
        <end position="611"/>
    </location>
</feature>
<protein>
    <recommendedName>
        <fullName evidence="10">ML-like domain-containing protein</fullName>
    </recommendedName>
</protein>
<keyword evidence="5 8" id="KW-1133">Transmembrane helix</keyword>
<evidence type="ECO:0000256" key="9">
    <source>
        <dbReference type="SAM" id="SignalP"/>
    </source>
</evidence>
<dbReference type="SMART" id="SM01320">
    <property type="entry name" value="TRP_N"/>
    <property type="match status" value="1"/>
</dbReference>
<gene>
    <name evidence="11" type="ORF">LTR36_008655</name>
</gene>
<evidence type="ECO:0000259" key="10">
    <source>
        <dbReference type="SMART" id="SM01320"/>
    </source>
</evidence>
<evidence type="ECO:0000256" key="4">
    <source>
        <dbReference type="ARBA" id="ARBA00022729"/>
    </source>
</evidence>
<sequence>MGMRYLAGARRLLPLAILSILPVSVLGGDILSTTSYSICMSNGTVQVNALDVTYNKNTRVLTFDVSGSSTVVQNVSAEMTVSAYGKTVYTKTFDPCDAGMTEMCPVPAASFSSQGQQTIPEEYASQIPSIAFSIPDLDGTVKMTLIGDDGEDVACIQSAVGNGHTFTIPAISYVAAGVAAAALALSAVSALAAGGHPGASTSSPTFGEVIGWFQGMSMNGMLSVQYPQVYQSFTTNFGFSTGLVPWGSMQTAIDSFRVSTGGNLTGDSYDYLNNNATLVYSDGSNSSVTRRALDTFLLWARDGTSVDVDGTTASVGSDSSSNTTSTTTVSKEEHYVSGIEAYVEQLSIPQANTFMTLLLVWAIIVGAIVVLILLLKVILEAWSMFGNIPKSLESWRKRYWWRLAKVLTNLILLLYGVWTMYCIYQFTDGDSWAAKVLAGVTLGAFTAVLAAFTWRIYTKAQKYKKLEGDAGKLYEDKENWLRYNLFYENYKKSYWWMFLPVIIYMFARGAIIAGANGHGLIQTCGQMVVEALMLMFLLWTRPFQRKSGVWINIIIQTVRVISVVCILVFVEELGISQTTKTITGIVLIVVQGVLTGVLAILIAVNSLIACIRENPHRKQRKLNEKLNRDLDDLTPLDARNSLLMEPMSQKGGLDSKAPLVQAAPFSDHKGRYNPVPPRASSPTVASERSFGRPSRFERAEDGDRLMSSAASMGHRADRSVSRSPDRQPTLPDVGHAR</sequence>
<evidence type="ECO:0000256" key="2">
    <source>
        <dbReference type="ARBA" id="ARBA00010642"/>
    </source>
</evidence>
<dbReference type="GO" id="GO:0009272">
    <property type="term" value="P:fungal-type cell wall biogenesis"/>
    <property type="evidence" value="ECO:0007669"/>
    <property type="project" value="TreeGrafter"/>
</dbReference>
<evidence type="ECO:0000256" key="6">
    <source>
        <dbReference type="ARBA" id="ARBA00023136"/>
    </source>
</evidence>
<evidence type="ECO:0000256" key="8">
    <source>
        <dbReference type="SAM" id="Phobius"/>
    </source>
</evidence>
<keyword evidence="6 8" id="KW-0472">Membrane</keyword>
<dbReference type="EMBL" id="JAVFHQ010000006">
    <property type="protein sequence ID" value="KAK4548882.1"/>
    <property type="molecule type" value="Genomic_DNA"/>
</dbReference>
<keyword evidence="4 9" id="KW-0732">Signal</keyword>
<feature type="region of interest" description="Disordered" evidence="7">
    <location>
        <begin position="665"/>
        <end position="737"/>
    </location>
</feature>
<feature type="compositionally biased region" description="Basic and acidic residues" evidence="7">
    <location>
        <begin position="694"/>
        <end position="704"/>
    </location>
</feature>
<organism evidence="11 12">
    <name type="scientific">Oleoguttula mirabilis</name>
    <dbReference type="NCBI Taxonomy" id="1507867"/>
    <lineage>
        <taxon>Eukaryota</taxon>
        <taxon>Fungi</taxon>
        <taxon>Dikarya</taxon>
        <taxon>Ascomycota</taxon>
        <taxon>Pezizomycotina</taxon>
        <taxon>Dothideomycetes</taxon>
        <taxon>Dothideomycetidae</taxon>
        <taxon>Mycosphaerellales</taxon>
        <taxon>Teratosphaeriaceae</taxon>
        <taxon>Oleoguttula</taxon>
    </lineage>
</organism>
<dbReference type="PANTHER" id="PTHR31145:SF5">
    <property type="entry name" value="DUF907 DOMAIN PROTEIN (AFU_ORTHOLOGUE AFUA_2G06100)"/>
    <property type="match status" value="1"/>
</dbReference>
<dbReference type="Pfam" id="PF14558">
    <property type="entry name" value="TRP_N"/>
    <property type="match status" value="1"/>
</dbReference>
<comment type="similarity">
    <text evidence="2">Belongs to the transient receptor potential (TRP) ion channel family.</text>
</comment>
<comment type="subcellular location">
    <subcellularLocation>
        <location evidence="1">Membrane</location>
        <topology evidence="1">Multi-pass membrane protein</topology>
    </subcellularLocation>
</comment>
<feature type="domain" description="ML-like" evidence="10">
    <location>
        <begin position="29"/>
        <end position="167"/>
    </location>
</feature>
<proteinExistence type="inferred from homology"/>
<evidence type="ECO:0000313" key="12">
    <source>
        <dbReference type="Proteomes" id="UP001324427"/>
    </source>
</evidence>
<accession>A0AAV9JUY3</accession>
<dbReference type="GO" id="GO:0016020">
    <property type="term" value="C:membrane"/>
    <property type="evidence" value="ECO:0007669"/>
    <property type="project" value="UniProtKB-SubCell"/>
</dbReference>
<feature type="transmembrane region" description="Helical" evidence="8">
    <location>
        <begin position="494"/>
        <end position="513"/>
    </location>
</feature>